<name>A0A645F6U7_9ZZZZ</name>
<proteinExistence type="predicted"/>
<dbReference type="AlphaFoldDB" id="A0A645F6U7"/>
<comment type="caution">
    <text evidence="1">The sequence shown here is derived from an EMBL/GenBank/DDBJ whole genome shotgun (WGS) entry which is preliminary data.</text>
</comment>
<protein>
    <submittedName>
        <fullName evidence="1">Uncharacterized protein</fullName>
    </submittedName>
</protein>
<sequence>MDQDAGAVGAVIGVAGDVAAALQQQHPLAAALCQLSGGNGSGKARADDQAVKSCIHETSPFRDCGLYSAVHHSIIKPCEMVEINHDFFFEVDCRQKKVPSFCGLPG</sequence>
<reference evidence="1" key="1">
    <citation type="submission" date="2019-08" db="EMBL/GenBank/DDBJ databases">
        <authorList>
            <person name="Kucharzyk K."/>
            <person name="Murdoch R.W."/>
            <person name="Higgins S."/>
            <person name="Loffler F."/>
        </authorList>
    </citation>
    <scope>NUCLEOTIDE SEQUENCE</scope>
</reference>
<dbReference type="EMBL" id="VSSQ01056234">
    <property type="protein sequence ID" value="MPN10095.1"/>
    <property type="molecule type" value="Genomic_DNA"/>
</dbReference>
<gene>
    <name evidence="1" type="ORF">SDC9_157388</name>
</gene>
<evidence type="ECO:0000313" key="1">
    <source>
        <dbReference type="EMBL" id="MPN10095.1"/>
    </source>
</evidence>
<accession>A0A645F6U7</accession>
<organism evidence="1">
    <name type="scientific">bioreactor metagenome</name>
    <dbReference type="NCBI Taxonomy" id="1076179"/>
    <lineage>
        <taxon>unclassified sequences</taxon>
        <taxon>metagenomes</taxon>
        <taxon>ecological metagenomes</taxon>
    </lineage>
</organism>